<dbReference type="PANTHER" id="PTHR44858:SF1">
    <property type="entry name" value="UDP-N-ACETYLGLUCOSAMINE--PEPTIDE N-ACETYLGLUCOSAMINYLTRANSFERASE SPINDLY-RELATED"/>
    <property type="match status" value="1"/>
</dbReference>
<evidence type="ECO:0000256" key="3">
    <source>
        <dbReference type="PROSITE-ProRule" id="PRU00339"/>
    </source>
</evidence>
<dbReference type="SMART" id="SM00028">
    <property type="entry name" value="TPR"/>
    <property type="match status" value="6"/>
</dbReference>
<dbReference type="InterPro" id="IPR011990">
    <property type="entry name" value="TPR-like_helical_dom_sf"/>
</dbReference>
<dbReference type="Gene3D" id="1.25.40.10">
    <property type="entry name" value="Tetratricopeptide repeat domain"/>
    <property type="match status" value="2"/>
</dbReference>
<dbReference type="InterPro" id="IPR050498">
    <property type="entry name" value="Ycf3"/>
</dbReference>
<dbReference type="SUPFAM" id="SSF48452">
    <property type="entry name" value="TPR-like"/>
    <property type="match status" value="1"/>
</dbReference>
<dbReference type="InterPro" id="IPR019734">
    <property type="entry name" value="TPR_rpt"/>
</dbReference>
<gene>
    <name evidence="5" type="ORF">RFI_21240</name>
</gene>
<comment type="caution">
    <text evidence="5">The sequence shown here is derived from an EMBL/GenBank/DDBJ whole genome shotgun (WGS) entry which is preliminary data.</text>
</comment>
<dbReference type="Pfam" id="PF13181">
    <property type="entry name" value="TPR_8"/>
    <property type="match status" value="2"/>
</dbReference>
<evidence type="ECO:0000313" key="6">
    <source>
        <dbReference type="Proteomes" id="UP000023152"/>
    </source>
</evidence>
<dbReference type="Pfam" id="PF13431">
    <property type="entry name" value="TPR_17"/>
    <property type="match status" value="1"/>
</dbReference>
<evidence type="ECO:0000256" key="1">
    <source>
        <dbReference type="ARBA" id="ARBA00022737"/>
    </source>
</evidence>
<keyword evidence="6" id="KW-1185">Reference proteome</keyword>
<evidence type="ECO:0000256" key="2">
    <source>
        <dbReference type="ARBA" id="ARBA00022803"/>
    </source>
</evidence>
<feature type="repeat" description="TPR" evidence="3">
    <location>
        <begin position="194"/>
        <end position="227"/>
    </location>
</feature>
<proteinExistence type="predicted"/>
<reference evidence="5 6" key="1">
    <citation type="journal article" date="2013" name="Curr. Biol.">
        <title>The Genome of the Foraminiferan Reticulomyxa filosa.</title>
        <authorList>
            <person name="Glockner G."/>
            <person name="Hulsmann N."/>
            <person name="Schleicher M."/>
            <person name="Noegel A.A."/>
            <person name="Eichinger L."/>
            <person name="Gallinger C."/>
            <person name="Pawlowski J."/>
            <person name="Sierra R."/>
            <person name="Euteneuer U."/>
            <person name="Pillet L."/>
            <person name="Moustafa A."/>
            <person name="Platzer M."/>
            <person name="Groth M."/>
            <person name="Szafranski K."/>
            <person name="Schliwa M."/>
        </authorList>
    </citation>
    <scope>NUCLEOTIDE SEQUENCE [LARGE SCALE GENOMIC DNA]</scope>
</reference>
<protein>
    <submittedName>
        <fullName evidence="5">TPR Domain containing protein</fullName>
    </submittedName>
</protein>
<dbReference type="OrthoDB" id="9991317at2759"/>
<evidence type="ECO:0000256" key="4">
    <source>
        <dbReference type="SAM" id="MobiDB-lite"/>
    </source>
</evidence>
<name>X6MSM8_RETFI</name>
<dbReference type="PROSITE" id="PS50005">
    <property type="entry name" value="TPR"/>
    <property type="match status" value="1"/>
</dbReference>
<keyword evidence="2 3" id="KW-0802">TPR repeat</keyword>
<dbReference type="EMBL" id="ASPP01018558">
    <property type="protein sequence ID" value="ETO16115.1"/>
    <property type="molecule type" value="Genomic_DNA"/>
</dbReference>
<evidence type="ECO:0000313" key="5">
    <source>
        <dbReference type="EMBL" id="ETO16115.1"/>
    </source>
</evidence>
<dbReference type="AlphaFoldDB" id="X6MSM8"/>
<accession>X6MSM8</accession>
<feature type="region of interest" description="Disordered" evidence="4">
    <location>
        <begin position="1"/>
        <end position="23"/>
    </location>
</feature>
<sequence length="336" mass="39658">MESKDTDIQQKDKKCCKDPEQDSTKNFTTEKMFKDYLSKVEPNSEAYIEGLYEYANWLWQHKRYKTSEYYCRQIIACRPDHFKAHNRLGTNLKAMKDYEQAEKHYLLAIAHSNHQWTIAYNNLGNLYSINLEHMEEAKDCYERALQLDPNYLGAHVFMCHFFFFFYFQKKKKMGLFENAKNHYKKAIEINPNDSSIYFNLASLLDDMNESNLALSHCRKLLSLDPKHAGGFHSYAIISHQNGNLKVAEKCFFRSLEFDNNSSLTHHNYALLLMETLQIDDALYHLNFSIDIAAHLEKDFHAVRFLQDYKRFLCQAHPVMHFCNVSCLFPFLMPTIL</sequence>
<organism evidence="5 6">
    <name type="scientific">Reticulomyxa filosa</name>
    <dbReference type="NCBI Taxonomy" id="46433"/>
    <lineage>
        <taxon>Eukaryota</taxon>
        <taxon>Sar</taxon>
        <taxon>Rhizaria</taxon>
        <taxon>Retaria</taxon>
        <taxon>Foraminifera</taxon>
        <taxon>Monothalamids</taxon>
        <taxon>Reticulomyxidae</taxon>
        <taxon>Reticulomyxa</taxon>
    </lineage>
</organism>
<dbReference type="PANTHER" id="PTHR44858">
    <property type="entry name" value="TETRATRICOPEPTIDE REPEAT PROTEIN 6"/>
    <property type="match status" value="1"/>
</dbReference>
<keyword evidence="1" id="KW-0677">Repeat</keyword>
<dbReference type="Proteomes" id="UP000023152">
    <property type="component" value="Unassembled WGS sequence"/>
</dbReference>